<evidence type="ECO:0000256" key="5">
    <source>
        <dbReference type="ARBA" id="ARBA00022490"/>
    </source>
</evidence>
<proteinExistence type="inferred from homology"/>
<keyword evidence="6 13" id="KW-0812">Transmembrane</keyword>
<organism evidence="15 16">
    <name type="scientific">Vespula squamosa</name>
    <name type="common">Southern yellow jacket</name>
    <name type="synonym">Wasp</name>
    <dbReference type="NCBI Taxonomy" id="30214"/>
    <lineage>
        <taxon>Eukaryota</taxon>
        <taxon>Metazoa</taxon>
        <taxon>Ecdysozoa</taxon>
        <taxon>Arthropoda</taxon>
        <taxon>Hexapoda</taxon>
        <taxon>Insecta</taxon>
        <taxon>Pterygota</taxon>
        <taxon>Neoptera</taxon>
        <taxon>Endopterygota</taxon>
        <taxon>Hymenoptera</taxon>
        <taxon>Apocrita</taxon>
        <taxon>Aculeata</taxon>
        <taxon>Vespoidea</taxon>
        <taxon>Vespidae</taxon>
        <taxon>Vespinae</taxon>
        <taxon>Vespula</taxon>
    </lineage>
</organism>
<evidence type="ECO:0000256" key="9">
    <source>
        <dbReference type="ARBA" id="ARBA00023136"/>
    </source>
</evidence>
<evidence type="ECO:0000259" key="14">
    <source>
        <dbReference type="Pfam" id="PF08510"/>
    </source>
</evidence>
<dbReference type="GO" id="GO:0016757">
    <property type="term" value="F:glycosyltransferase activity"/>
    <property type="evidence" value="ECO:0007669"/>
    <property type="project" value="UniProtKB-KW"/>
</dbReference>
<dbReference type="PANTHER" id="PTHR46346">
    <property type="entry name" value="PHOSPHATIDYLINOSITOL N-ACETYLGLUCOSAMINYLTRANSFERASE SUBUNIT P"/>
    <property type="match status" value="1"/>
</dbReference>
<keyword evidence="8 13" id="KW-1133">Transmembrane helix</keyword>
<dbReference type="EMBL" id="JAUDFV010000173">
    <property type="protein sequence ID" value="KAL2711664.1"/>
    <property type="molecule type" value="Genomic_DNA"/>
</dbReference>
<feature type="transmembrane region" description="Helical" evidence="13">
    <location>
        <begin position="128"/>
        <end position="149"/>
    </location>
</feature>
<keyword evidence="7" id="KW-0819">tRNA processing</keyword>
<evidence type="ECO:0000256" key="11">
    <source>
        <dbReference type="ARBA" id="ARBA00053047"/>
    </source>
</evidence>
<dbReference type="GO" id="GO:0016020">
    <property type="term" value="C:membrane"/>
    <property type="evidence" value="ECO:0007669"/>
    <property type="project" value="UniProtKB-SubCell"/>
</dbReference>
<evidence type="ECO:0000256" key="7">
    <source>
        <dbReference type="ARBA" id="ARBA00022694"/>
    </source>
</evidence>
<dbReference type="Gene3D" id="3.30.310.50">
    <property type="entry name" value="Alpha-D-phosphohexomutase, C-terminal domain"/>
    <property type="match status" value="1"/>
</dbReference>
<dbReference type="Proteomes" id="UP001607302">
    <property type="component" value="Unassembled WGS sequence"/>
</dbReference>
<dbReference type="GO" id="GO:0005737">
    <property type="term" value="C:cytoplasm"/>
    <property type="evidence" value="ECO:0007669"/>
    <property type="project" value="UniProtKB-SubCell"/>
</dbReference>
<gene>
    <name evidence="15" type="ORF">V1478_018685</name>
</gene>
<keyword evidence="16" id="KW-1185">Reference proteome</keyword>
<evidence type="ECO:0000256" key="13">
    <source>
        <dbReference type="SAM" id="Phobius"/>
    </source>
</evidence>
<evidence type="ECO:0000256" key="12">
    <source>
        <dbReference type="ARBA" id="ARBA00076355"/>
    </source>
</evidence>
<dbReference type="Pfam" id="PF09341">
    <property type="entry name" value="Pcc1"/>
    <property type="match status" value="1"/>
</dbReference>
<keyword evidence="9 13" id="KW-0472">Membrane</keyword>
<name>A0ABD1ZTG5_VESSQ</name>
<comment type="subcellular location">
    <subcellularLocation>
        <location evidence="3">Cytoplasm</location>
    </subcellularLocation>
    <subcellularLocation>
        <location evidence="2">Membrane</location>
        <topology evidence="2">Multi-pass membrane protein</topology>
    </subcellularLocation>
    <subcellularLocation>
        <location evidence="1">Nucleus</location>
    </subcellularLocation>
</comment>
<dbReference type="Pfam" id="PF08510">
    <property type="entry name" value="PIG-P"/>
    <property type="match status" value="1"/>
</dbReference>
<feature type="transmembrane region" description="Helical" evidence="13">
    <location>
        <begin position="169"/>
        <end position="189"/>
    </location>
</feature>
<dbReference type="InterPro" id="IPR013717">
    <property type="entry name" value="PIG-P"/>
</dbReference>
<keyword evidence="15" id="KW-0328">Glycosyltransferase</keyword>
<sequence>MIVPPSLFSLVISYDIRAITIALITFAMKDLKVEFSIPFATAREADVVYQVLRVDKEPPRSGVIKNIEQKDNLLQISFTSTEIRKLRVGVTSFFDSLTLVTETIQQFGPPEPVKRMEHTPAPYAPRAVYGYAMYIGSNLLFLLYLTWSIVPDYILEDYLGLSYYPSKYWAIAIPIWALTALATFAFIIYPAINLLMTPDIDDIRTITDNYAQHRKETIPGGVPPVFDIPITEVCRQLYLSKETKLKQSIEMNYEI</sequence>
<feature type="domain" description="PIG-P" evidence="14">
    <location>
        <begin position="126"/>
        <end position="238"/>
    </location>
</feature>
<evidence type="ECO:0000256" key="3">
    <source>
        <dbReference type="ARBA" id="ARBA00004496"/>
    </source>
</evidence>
<evidence type="ECO:0000256" key="8">
    <source>
        <dbReference type="ARBA" id="ARBA00022989"/>
    </source>
</evidence>
<feature type="transmembrane region" description="Helical" evidence="13">
    <location>
        <begin position="6"/>
        <end position="28"/>
    </location>
</feature>
<dbReference type="GO" id="GO:0008033">
    <property type="term" value="P:tRNA processing"/>
    <property type="evidence" value="ECO:0007669"/>
    <property type="project" value="UniProtKB-KW"/>
</dbReference>
<dbReference type="InterPro" id="IPR052263">
    <property type="entry name" value="GPI_Anchor_Biosynth"/>
</dbReference>
<reference evidence="15 16" key="1">
    <citation type="journal article" date="2024" name="Ann. Entomol. Soc. Am.">
        <title>Genomic analyses of the southern and eastern yellowjacket wasps (Hymenoptera: Vespidae) reveal evolutionary signatures of social life.</title>
        <authorList>
            <person name="Catto M.A."/>
            <person name="Caine P.B."/>
            <person name="Orr S.E."/>
            <person name="Hunt B.G."/>
            <person name="Goodisman M.A.D."/>
        </authorList>
    </citation>
    <scope>NUCLEOTIDE SEQUENCE [LARGE SCALE GENOMIC DNA]</scope>
    <source>
        <strain evidence="15">233</strain>
        <tissue evidence="15">Head and thorax</tissue>
    </source>
</reference>
<evidence type="ECO:0000313" key="16">
    <source>
        <dbReference type="Proteomes" id="UP001607302"/>
    </source>
</evidence>
<keyword evidence="10" id="KW-0539">Nucleus</keyword>
<evidence type="ECO:0000256" key="6">
    <source>
        <dbReference type="ARBA" id="ARBA00022692"/>
    </source>
</evidence>
<comment type="function">
    <text evidence="11">Component of the EKC/KEOPS complex that is required for the formation of a threonylcarbamoyl group on adenosine at position 37 (t(6)A37) in tRNAs that read codons beginning with adenine. The complex is probably involved in the transfer of the threonylcarbamoyl moiety of threonylcarbamoyl-AMP (TC-AMP) to the N6 group of A37. LAGE3 functions as a dimerization module for the complex.</text>
</comment>
<evidence type="ECO:0000256" key="4">
    <source>
        <dbReference type="ARBA" id="ARBA00007073"/>
    </source>
</evidence>
<keyword evidence="5" id="KW-0963">Cytoplasm</keyword>
<dbReference type="PANTHER" id="PTHR46346:SF1">
    <property type="entry name" value="PHOSPHATIDYLINOSITOL N-ACETYLGLUCOSAMINYLTRANSFERASE SUBUNIT P"/>
    <property type="match status" value="1"/>
</dbReference>
<dbReference type="InterPro" id="IPR015419">
    <property type="entry name" value="CTAG/Pcc1"/>
</dbReference>
<comment type="similarity">
    <text evidence="4">Belongs to the CTAG/PCC1 family.</text>
</comment>
<accession>A0ABD1ZTG5</accession>
<evidence type="ECO:0000256" key="10">
    <source>
        <dbReference type="ARBA" id="ARBA00023242"/>
    </source>
</evidence>
<evidence type="ECO:0000313" key="15">
    <source>
        <dbReference type="EMBL" id="KAL2711664.1"/>
    </source>
</evidence>
<protein>
    <recommendedName>
        <fullName evidence="12">L antigen family member 3</fullName>
    </recommendedName>
</protein>
<dbReference type="AlphaFoldDB" id="A0ABD1ZTG5"/>
<evidence type="ECO:0000256" key="2">
    <source>
        <dbReference type="ARBA" id="ARBA00004141"/>
    </source>
</evidence>
<keyword evidence="15" id="KW-0808">Transferase</keyword>
<dbReference type="GO" id="GO:0005634">
    <property type="term" value="C:nucleus"/>
    <property type="evidence" value="ECO:0007669"/>
    <property type="project" value="UniProtKB-SubCell"/>
</dbReference>
<dbReference type="FunFam" id="3.30.310.50:FF:000005">
    <property type="entry name" value="L antigen family member 3"/>
    <property type="match status" value="1"/>
</dbReference>
<evidence type="ECO:0000256" key="1">
    <source>
        <dbReference type="ARBA" id="ARBA00004123"/>
    </source>
</evidence>
<comment type="caution">
    <text evidence="15">The sequence shown here is derived from an EMBL/GenBank/DDBJ whole genome shotgun (WGS) entry which is preliminary data.</text>
</comment>